<keyword evidence="1" id="KW-0479">Metal-binding</keyword>
<comment type="caution">
    <text evidence="4">The sequence shown here is derived from an EMBL/GenBank/DDBJ whole genome shotgun (WGS) entry which is preliminary data.</text>
</comment>
<evidence type="ECO:0000313" key="4">
    <source>
        <dbReference type="EMBL" id="GFR65358.1"/>
    </source>
</evidence>
<dbReference type="AlphaFoldDB" id="A0AAV4EY44"/>
<dbReference type="Proteomes" id="UP000762676">
    <property type="component" value="Unassembled WGS sequence"/>
</dbReference>
<dbReference type="GO" id="GO:0008270">
    <property type="term" value="F:zinc ion binding"/>
    <property type="evidence" value="ECO:0007669"/>
    <property type="project" value="UniProtKB-KW"/>
</dbReference>
<evidence type="ECO:0000313" key="5">
    <source>
        <dbReference type="Proteomes" id="UP000762676"/>
    </source>
</evidence>
<feature type="compositionally biased region" description="Basic and acidic residues" evidence="2">
    <location>
        <begin position="143"/>
        <end position="160"/>
    </location>
</feature>
<feature type="compositionally biased region" description="Polar residues" evidence="2">
    <location>
        <begin position="34"/>
        <end position="44"/>
    </location>
</feature>
<dbReference type="InterPro" id="IPR013087">
    <property type="entry name" value="Znf_C2H2_type"/>
</dbReference>
<dbReference type="PROSITE" id="PS50157">
    <property type="entry name" value="ZINC_FINGER_C2H2_2"/>
    <property type="match status" value="1"/>
</dbReference>
<protein>
    <recommendedName>
        <fullName evidence="3">C2H2-type domain-containing protein</fullName>
    </recommendedName>
</protein>
<evidence type="ECO:0000256" key="1">
    <source>
        <dbReference type="PROSITE-ProRule" id="PRU00042"/>
    </source>
</evidence>
<feature type="domain" description="C2H2-type" evidence="3">
    <location>
        <begin position="230"/>
        <end position="257"/>
    </location>
</feature>
<keyword evidence="5" id="KW-1185">Reference proteome</keyword>
<feature type="region of interest" description="Disordered" evidence="2">
    <location>
        <begin position="143"/>
        <end position="165"/>
    </location>
</feature>
<keyword evidence="1" id="KW-0862">Zinc</keyword>
<feature type="region of interest" description="Disordered" evidence="2">
    <location>
        <begin position="15"/>
        <end position="92"/>
    </location>
</feature>
<dbReference type="EMBL" id="BMAT01007489">
    <property type="protein sequence ID" value="GFR65358.1"/>
    <property type="molecule type" value="Genomic_DNA"/>
</dbReference>
<name>A0AAV4EY44_9GAST</name>
<keyword evidence="1" id="KW-0863">Zinc-finger</keyword>
<reference evidence="4 5" key="1">
    <citation type="journal article" date="2021" name="Elife">
        <title>Chloroplast acquisition without the gene transfer in kleptoplastic sea slugs, Plakobranchus ocellatus.</title>
        <authorList>
            <person name="Maeda T."/>
            <person name="Takahashi S."/>
            <person name="Yoshida T."/>
            <person name="Shimamura S."/>
            <person name="Takaki Y."/>
            <person name="Nagai Y."/>
            <person name="Toyoda A."/>
            <person name="Suzuki Y."/>
            <person name="Arimoto A."/>
            <person name="Ishii H."/>
            <person name="Satoh N."/>
            <person name="Nishiyama T."/>
            <person name="Hasebe M."/>
            <person name="Maruyama T."/>
            <person name="Minagawa J."/>
            <person name="Obokata J."/>
            <person name="Shigenobu S."/>
        </authorList>
    </citation>
    <scope>NUCLEOTIDE SEQUENCE [LARGE SCALE GENOMIC DNA]</scope>
</reference>
<dbReference type="PROSITE" id="PS00028">
    <property type="entry name" value="ZINC_FINGER_C2H2_1"/>
    <property type="match status" value="1"/>
</dbReference>
<feature type="compositionally biased region" description="Acidic residues" evidence="2">
    <location>
        <begin position="20"/>
        <end position="30"/>
    </location>
</feature>
<evidence type="ECO:0000256" key="2">
    <source>
        <dbReference type="SAM" id="MobiDB-lite"/>
    </source>
</evidence>
<gene>
    <name evidence="4" type="ORF">ElyMa_003655600</name>
</gene>
<organism evidence="4 5">
    <name type="scientific">Elysia marginata</name>
    <dbReference type="NCBI Taxonomy" id="1093978"/>
    <lineage>
        <taxon>Eukaryota</taxon>
        <taxon>Metazoa</taxon>
        <taxon>Spiralia</taxon>
        <taxon>Lophotrochozoa</taxon>
        <taxon>Mollusca</taxon>
        <taxon>Gastropoda</taxon>
        <taxon>Heterobranchia</taxon>
        <taxon>Euthyneura</taxon>
        <taxon>Panpulmonata</taxon>
        <taxon>Sacoglossa</taxon>
        <taxon>Placobranchoidea</taxon>
        <taxon>Plakobranchidae</taxon>
        <taxon>Elysia</taxon>
    </lineage>
</organism>
<accession>A0AAV4EY44</accession>
<evidence type="ECO:0000259" key="3">
    <source>
        <dbReference type="PROSITE" id="PS50157"/>
    </source>
</evidence>
<proteinExistence type="predicted"/>
<sequence>MHRWRRLKMLRERFGTDTSSDSESDLDSDVTSDGLSTDSGTESCNPAGLSTDPPQKGVLTPKNAETAHSLSLRRRNSPHGVVRPPTKVTKRTTGHRIVDINSKSYLSSHSGIASLSQSVPTERKTAVQIDVVTGQIVAAPRTDLSRVEKNQSKQVPRDSDSQVMSEKNLEVEKVEPCSLCSLLVPCHDSDTNQQELIYHIGHQPPNCNLIFDIYQSLLLENLQFYGASLKVCIQCRMTFSVSADLLKHLYTHAVIKAKYVVHQSPASGRARFESVKSFCHGPPASIMQVESEVDKTIPQVFGGNKPDLQTVQRYEADKSKKGGPDPQAGKTDLRLAMSNNFEVISETALRTTESVLPHCDVRSACAHHVQSHYPDTGPTRLNTKSIMPDTRRISC</sequence>